<name>A0A1I4IKG3_9EURY</name>
<dbReference type="InterPro" id="IPR012334">
    <property type="entry name" value="Pectin_lyas_fold"/>
</dbReference>
<dbReference type="InterPro" id="IPR039448">
    <property type="entry name" value="Beta_helix"/>
</dbReference>
<proteinExistence type="predicted"/>
<dbReference type="Proteomes" id="UP000199607">
    <property type="component" value="Unassembled WGS sequence"/>
</dbReference>
<dbReference type="InterPro" id="IPR006311">
    <property type="entry name" value="TAT_signal"/>
</dbReference>
<accession>A0A1I4IKG3</accession>
<sequence length="437" mass="47016">MTDTQSPDGGQIDRRTFLGAAGAAALLGSFTGRARATPDATTALGDGDVVESFAGIANFGGKLVVGRGGYRTIQEAWDDAESGDVVYVHSSYDAQEVGEEFPIVLDYEEKEVTLTGGHPSGSVIDAGDVDENVVEVLGRGMNDYRNNPLVQNLKLVGGNIGLRIRAAPYSTYKDIVVYQTKSHGISVEPYTDERGDFKGTFGVTFRNVVVWGCGGTGFRLDTDARPHSTSFFGCDSLLNGGYGVQLRGYSCRWVGGTIQNNGDCGVDARSGCGQLVSGVYLEGNGTAMASPIEIYVAESGPGFTCDTCYFQGHYARNFDNGLDDGVFGIFVDGAPHASISNCTYRNFDEYFLFVRDARDVDVHAPSHCPLDGTTFLGEDDCERLRSDGVVQESDLRYVEGVFRGDMGIHDGEGGFLWGPAIWNGREWLSVMRPEVIA</sequence>
<gene>
    <name evidence="2" type="ORF">SAMN04487950_4145</name>
</gene>
<dbReference type="SUPFAM" id="SSF51126">
    <property type="entry name" value="Pectin lyase-like"/>
    <property type="match status" value="1"/>
</dbReference>
<evidence type="ECO:0000313" key="2">
    <source>
        <dbReference type="EMBL" id="SFL54291.1"/>
    </source>
</evidence>
<feature type="domain" description="Right handed beta helix" evidence="1">
    <location>
        <begin position="198"/>
        <end position="357"/>
    </location>
</feature>
<dbReference type="EMBL" id="FOTC01000008">
    <property type="protein sequence ID" value="SFL54291.1"/>
    <property type="molecule type" value="Genomic_DNA"/>
</dbReference>
<keyword evidence="3" id="KW-1185">Reference proteome</keyword>
<dbReference type="Gene3D" id="2.160.20.10">
    <property type="entry name" value="Single-stranded right-handed beta-helix, Pectin lyase-like"/>
    <property type="match status" value="1"/>
</dbReference>
<evidence type="ECO:0000313" key="3">
    <source>
        <dbReference type="Proteomes" id="UP000199607"/>
    </source>
</evidence>
<dbReference type="STRING" id="553466.SAMN04487950_4145"/>
<dbReference type="AlphaFoldDB" id="A0A1I4IKG3"/>
<evidence type="ECO:0000259" key="1">
    <source>
        <dbReference type="Pfam" id="PF13229"/>
    </source>
</evidence>
<dbReference type="Pfam" id="PF13229">
    <property type="entry name" value="Beta_helix"/>
    <property type="match status" value="1"/>
</dbReference>
<dbReference type="PROSITE" id="PS51318">
    <property type="entry name" value="TAT"/>
    <property type="match status" value="1"/>
</dbReference>
<dbReference type="InterPro" id="IPR011050">
    <property type="entry name" value="Pectin_lyase_fold/virulence"/>
</dbReference>
<organism evidence="2 3">
    <name type="scientific">Halogranum rubrum</name>
    <dbReference type="NCBI Taxonomy" id="553466"/>
    <lineage>
        <taxon>Archaea</taxon>
        <taxon>Methanobacteriati</taxon>
        <taxon>Methanobacteriota</taxon>
        <taxon>Stenosarchaea group</taxon>
        <taxon>Halobacteria</taxon>
        <taxon>Halobacteriales</taxon>
        <taxon>Haloferacaceae</taxon>
    </lineage>
</organism>
<protein>
    <recommendedName>
        <fullName evidence="1">Right handed beta helix domain-containing protein</fullName>
    </recommendedName>
</protein>
<reference evidence="3" key="1">
    <citation type="submission" date="2016-10" db="EMBL/GenBank/DDBJ databases">
        <authorList>
            <person name="Varghese N."/>
            <person name="Submissions S."/>
        </authorList>
    </citation>
    <scope>NUCLEOTIDE SEQUENCE [LARGE SCALE GENOMIC DNA]</scope>
    <source>
        <strain evidence="3">CGMCC 1.7738</strain>
    </source>
</reference>
<dbReference type="RefSeq" id="WP_089872044.1">
    <property type="nucleotide sequence ID" value="NZ_FOTC01000008.1"/>
</dbReference>